<dbReference type="EMBL" id="KF901245">
    <property type="protein sequence ID" value="AIF23951.1"/>
    <property type="molecule type" value="Genomic_DNA"/>
</dbReference>
<evidence type="ECO:0000256" key="3">
    <source>
        <dbReference type="ARBA" id="ARBA00022980"/>
    </source>
</evidence>
<gene>
    <name evidence="5" type="primary">RP-S14</name>
    <name evidence="5" type="synonym">rpsN</name>
</gene>
<organism evidence="5">
    <name type="scientific">uncultured marine thaumarchaeote SAT1000_22_C02</name>
    <dbReference type="NCBI Taxonomy" id="1456394"/>
    <lineage>
        <taxon>Archaea</taxon>
        <taxon>Nitrososphaerota</taxon>
        <taxon>environmental samples</taxon>
    </lineage>
</organism>
<dbReference type="Pfam" id="PF00253">
    <property type="entry name" value="Ribosomal_S14"/>
    <property type="match status" value="1"/>
</dbReference>
<dbReference type="InterPro" id="IPR001209">
    <property type="entry name" value="Ribosomal_uS14"/>
</dbReference>
<evidence type="ECO:0000256" key="2">
    <source>
        <dbReference type="ARBA" id="ARBA00022833"/>
    </source>
</evidence>
<name>A0A075I5N7_9ARCH</name>
<sequence>MAKDRSYETTGRKEHKFGRGSRWCKRCGDYTAVIQKYDLFVCRRCFREVAVSLGFRKNN</sequence>
<evidence type="ECO:0000256" key="1">
    <source>
        <dbReference type="ARBA" id="ARBA00001947"/>
    </source>
</evidence>
<dbReference type="NCBIfam" id="NF004424">
    <property type="entry name" value="PRK05766.1"/>
    <property type="match status" value="1"/>
</dbReference>
<dbReference type="InterPro" id="IPR018271">
    <property type="entry name" value="Ribosomal_uS14_CS"/>
</dbReference>
<evidence type="ECO:0000256" key="4">
    <source>
        <dbReference type="ARBA" id="ARBA00023274"/>
    </source>
</evidence>
<accession>A0A075I5N7</accession>
<comment type="cofactor">
    <cofactor evidence="1">
        <name>Zn(2+)</name>
        <dbReference type="ChEBI" id="CHEBI:29105"/>
    </cofactor>
</comment>
<evidence type="ECO:0000313" key="5">
    <source>
        <dbReference type="EMBL" id="AIF23951.1"/>
    </source>
</evidence>
<keyword evidence="3 5" id="KW-0689">Ribosomal protein</keyword>
<dbReference type="FunFam" id="4.10.830.10:FF:000002">
    <property type="entry name" value="40S ribosomal protein S29"/>
    <property type="match status" value="1"/>
</dbReference>
<dbReference type="GO" id="GO:0002181">
    <property type="term" value="P:cytoplasmic translation"/>
    <property type="evidence" value="ECO:0007669"/>
    <property type="project" value="TreeGrafter"/>
</dbReference>
<dbReference type="InterPro" id="IPR043140">
    <property type="entry name" value="Ribosomal_uS14_sf"/>
</dbReference>
<dbReference type="Gene3D" id="4.10.830.10">
    <property type="entry name" value="30s Ribosomal Protein S14, Chain N"/>
    <property type="match status" value="1"/>
</dbReference>
<dbReference type="InterPro" id="IPR039744">
    <property type="entry name" value="RIbosomal_uS14_euk_arc"/>
</dbReference>
<dbReference type="GO" id="GO:0022627">
    <property type="term" value="C:cytosolic small ribosomal subunit"/>
    <property type="evidence" value="ECO:0007669"/>
    <property type="project" value="TreeGrafter"/>
</dbReference>
<dbReference type="GO" id="GO:0008270">
    <property type="term" value="F:zinc ion binding"/>
    <property type="evidence" value="ECO:0007669"/>
    <property type="project" value="InterPro"/>
</dbReference>
<dbReference type="PROSITE" id="PS00527">
    <property type="entry name" value="RIBOSOMAL_S14"/>
    <property type="match status" value="1"/>
</dbReference>
<keyword evidence="2" id="KW-0862">Zinc</keyword>
<protein>
    <submittedName>
        <fullName evidence="5">Ribosomal protein S14 (RP-S14, rpsN)</fullName>
    </submittedName>
</protein>
<dbReference type="GO" id="GO:0003735">
    <property type="term" value="F:structural constituent of ribosome"/>
    <property type="evidence" value="ECO:0007669"/>
    <property type="project" value="InterPro"/>
</dbReference>
<keyword evidence="4" id="KW-0687">Ribonucleoprotein</keyword>
<dbReference type="PANTHER" id="PTHR12010:SF2">
    <property type="entry name" value="40S RIBOSOMAL PROTEIN S29"/>
    <property type="match status" value="1"/>
</dbReference>
<dbReference type="AlphaFoldDB" id="A0A075I5N7"/>
<reference evidence="5" key="1">
    <citation type="journal article" date="2014" name="Genome Biol. Evol.">
        <title>Pangenome evidence for extensive interdomain horizontal transfer affecting lineage core and shell genes in uncultured planktonic thaumarchaeota and euryarchaeota.</title>
        <authorList>
            <person name="Deschamps P."/>
            <person name="Zivanovic Y."/>
            <person name="Moreira D."/>
            <person name="Rodriguez-Valera F."/>
            <person name="Lopez-Garcia P."/>
        </authorList>
    </citation>
    <scope>NUCLEOTIDE SEQUENCE</scope>
</reference>
<dbReference type="PANTHER" id="PTHR12010">
    <property type="entry name" value="40S RIBOSOMAL PROTEIN S29"/>
    <property type="match status" value="1"/>
</dbReference>
<proteinExistence type="predicted"/>